<name>A0A6P8NXH4_GEOSA</name>
<dbReference type="GO" id="GO:0005634">
    <property type="term" value="C:nucleus"/>
    <property type="evidence" value="ECO:0007669"/>
    <property type="project" value="UniProtKB-SubCell"/>
</dbReference>
<evidence type="ECO:0000256" key="19">
    <source>
        <dbReference type="SAM" id="MobiDB-lite"/>
    </source>
</evidence>
<dbReference type="PRINTS" id="PR00398">
    <property type="entry name" value="STRDHORMONER"/>
</dbReference>
<dbReference type="GO" id="GO:0000978">
    <property type="term" value="F:RNA polymerase II cis-regulatory region sequence-specific DNA binding"/>
    <property type="evidence" value="ECO:0007669"/>
    <property type="project" value="TreeGrafter"/>
</dbReference>
<protein>
    <recommendedName>
        <fullName evidence="16">Nuclear receptor subfamily 1 group I member 3</fullName>
    </recommendedName>
    <alternativeName>
        <fullName evidence="17">Constitutive androstane receptor</fullName>
    </alternativeName>
</protein>
<evidence type="ECO:0000256" key="14">
    <source>
        <dbReference type="ARBA" id="ARBA00023242"/>
    </source>
</evidence>
<feature type="region of interest" description="Disordered" evidence="19">
    <location>
        <begin position="19"/>
        <end position="39"/>
    </location>
</feature>
<evidence type="ECO:0000256" key="15">
    <source>
        <dbReference type="ARBA" id="ARBA00037362"/>
    </source>
</evidence>
<comment type="subcellular location">
    <subcellularLocation>
        <location evidence="1">Cytoplasm</location>
        <location evidence="1">Cytoskeleton</location>
    </subcellularLocation>
    <subcellularLocation>
        <location evidence="18">Nucleus</location>
    </subcellularLocation>
</comment>
<dbReference type="Pfam" id="PF00104">
    <property type="entry name" value="Hormone_recep"/>
    <property type="match status" value="1"/>
</dbReference>
<evidence type="ECO:0000256" key="7">
    <source>
        <dbReference type="ARBA" id="ARBA00022833"/>
    </source>
</evidence>
<evidence type="ECO:0000256" key="2">
    <source>
        <dbReference type="ARBA" id="ARBA00005993"/>
    </source>
</evidence>
<evidence type="ECO:0000256" key="18">
    <source>
        <dbReference type="RuleBase" id="RU004334"/>
    </source>
</evidence>
<dbReference type="GO" id="GO:0008270">
    <property type="term" value="F:zinc ion binding"/>
    <property type="evidence" value="ECO:0007669"/>
    <property type="project" value="UniProtKB-KW"/>
</dbReference>
<dbReference type="GO" id="GO:0045944">
    <property type="term" value="P:positive regulation of transcription by RNA polymerase II"/>
    <property type="evidence" value="ECO:0007669"/>
    <property type="project" value="TreeGrafter"/>
</dbReference>
<dbReference type="Pfam" id="PF00105">
    <property type="entry name" value="zf-C4"/>
    <property type="match status" value="1"/>
</dbReference>
<dbReference type="SMART" id="SM00430">
    <property type="entry name" value="HOLI"/>
    <property type="match status" value="1"/>
</dbReference>
<dbReference type="GO" id="GO:0005856">
    <property type="term" value="C:cytoskeleton"/>
    <property type="evidence" value="ECO:0007669"/>
    <property type="project" value="UniProtKB-SubCell"/>
</dbReference>
<evidence type="ECO:0000256" key="17">
    <source>
        <dbReference type="ARBA" id="ARBA00043125"/>
    </source>
</evidence>
<dbReference type="CDD" id="cd07156">
    <property type="entry name" value="NR_DBD_VDR_like"/>
    <property type="match status" value="1"/>
</dbReference>
<keyword evidence="8 18" id="KW-0805">Transcription regulation</keyword>
<keyword evidence="6 18" id="KW-0863">Zinc-finger</keyword>
<dbReference type="RefSeq" id="XP_033781192.1">
    <property type="nucleotide sequence ID" value="XM_033925301.1"/>
</dbReference>
<dbReference type="SMART" id="SM00399">
    <property type="entry name" value="ZnF_C4"/>
    <property type="match status" value="1"/>
</dbReference>
<dbReference type="PANTHER" id="PTHR24082">
    <property type="entry name" value="NUCLEAR HORMONE RECEPTOR"/>
    <property type="match status" value="1"/>
</dbReference>
<evidence type="ECO:0000259" key="21">
    <source>
        <dbReference type="PROSITE" id="PS51843"/>
    </source>
</evidence>
<sequence length="423" mass="48464">MLKRVGVWSLRVTMLMPGEEDNGSSFSSTSVLSQSEETEPEGEEKICIVCGDKATGYHFHVMSCEGCKGFFRRSISKGIRFTCPFSQNCVVTKAKRRQCQACRLQKCLDAGMRKDMIMSADALLMRRAVRNRKKQERHTKVQPAAAEALTDEQEQLIQLLVDVHKRNIDASFSKFIEFRPPDRLLTHVVKSRACSSPLLTQEPPSPICSEEFWEEQESPNHVASPEAISMLPHFTDISTFMIQQVVKFAKEIPDFRSLPIDDQIALLKGATLEMCQLQINTVFNEQTLIWECGQISYSIEDGILIGYQKDYLQPVIKFHINLRKLRLHTAEYVLLEAIALFSPDRSGVTERDLIDKIQEKMAITLKCYIDQNRPHYESRFLYAKLLSVLTELRSLTMESTRQIFHIQHKNNFVIAPLLKEIVS</sequence>
<keyword evidence="22" id="KW-1185">Reference proteome</keyword>
<keyword evidence="11 18" id="KW-0804">Transcription</keyword>
<keyword evidence="12 18" id="KW-0675">Receptor</keyword>
<evidence type="ECO:0000313" key="22">
    <source>
        <dbReference type="Proteomes" id="UP000515159"/>
    </source>
</evidence>
<dbReference type="CTD" id="9970"/>
<evidence type="ECO:0000256" key="13">
    <source>
        <dbReference type="ARBA" id="ARBA00023212"/>
    </source>
</evidence>
<dbReference type="GO" id="GO:0000122">
    <property type="term" value="P:negative regulation of transcription by RNA polymerase II"/>
    <property type="evidence" value="ECO:0007669"/>
    <property type="project" value="TreeGrafter"/>
</dbReference>
<comment type="function">
    <text evidence="15">Binds and transactivates the retinoic acid response elements that control expression of the retinoic acid receptor beta 2 and alcohol dehydrogenase 3 genes. Transactivates both the phenobarbital responsive element module of the human CYP2B6 gene and the CYP3A4 xenobiotic response element.</text>
</comment>
<evidence type="ECO:0000256" key="4">
    <source>
        <dbReference type="ARBA" id="ARBA00022553"/>
    </source>
</evidence>
<organism evidence="22 23">
    <name type="scientific">Geotrypetes seraphini</name>
    <name type="common">Gaboon caecilian</name>
    <name type="synonym">Caecilia seraphini</name>
    <dbReference type="NCBI Taxonomy" id="260995"/>
    <lineage>
        <taxon>Eukaryota</taxon>
        <taxon>Metazoa</taxon>
        <taxon>Chordata</taxon>
        <taxon>Craniata</taxon>
        <taxon>Vertebrata</taxon>
        <taxon>Euteleostomi</taxon>
        <taxon>Amphibia</taxon>
        <taxon>Gymnophiona</taxon>
        <taxon>Geotrypetes</taxon>
    </lineage>
</organism>
<dbReference type="FunFam" id="3.30.50.10:FF:000030">
    <property type="entry name" value="Nuclear Hormone Receptor family"/>
    <property type="match status" value="1"/>
</dbReference>
<keyword evidence="9 18" id="KW-0238">DNA-binding</keyword>
<dbReference type="PROSITE" id="PS51030">
    <property type="entry name" value="NUCLEAR_REC_DBD_2"/>
    <property type="match status" value="1"/>
</dbReference>
<gene>
    <name evidence="23" type="primary">NR1I3</name>
</gene>
<keyword evidence="13" id="KW-0206">Cytoskeleton</keyword>
<evidence type="ECO:0000256" key="12">
    <source>
        <dbReference type="ARBA" id="ARBA00023170"/>
    </source>
</evidence>
<dbReference type="OrthoDB" id="6355676at2759"/>
<dbReference type="GO" id="GO:0004879">
    <property type="term" value="F:nuclear receptor activity"/>
    <property type="evidence" value="ECO:0007669"/>
    <property type="project" value="TreeGrafter"/>
</dbReference>
<keyword evidence="10" id="KW-0010">Activator</keyword>
<dbReference type="GO" id="GO:0030154">
    <property type="term" value="P:cell differentiation"/>
    <property type="evidence" value="ECO:0007669"/>
    <property type="project" value="TreeGrafter"/>
</dbReference>
<feature type="compositionally biased region" description="Low complexity" evidence="19">
    <location>
        <begin position="24"/>
        <end position="35"/>
    </location>
</feature>
<keyword evidence="5 18" id="KW-0479">Metal-binding</keyword>
<evidence type="ECO:0000256" key="10">
    <source>
        <dbReference type="ARBA" id="ARBA00023159"/>
    </source>
</evidence>
<dbReference type="PANTHER" id="PTHR24082:SF231">
    <property type="entry name" value="NUCLEAR RECEPTOR SUBFAMILY 1 GROUP I MEMBER 3"/>
    <property type="match status" value="1"/>
</dbReference>
<dbReference type="Gene3D" id="1.10.565.10">
    <property type="entry name" value="Retinoid X Receptor"/>
    <property type="match status" value="1"/>
</dbReference>
<dbReference type="InterPro" id="IPR035500">
    <property type="entry name" value="NHR-like_dom_sf"/>
</dbReference>
<accession>A0A6P8NXH4</accession>
<keyword evidence="4" id="KW-0597">Phosphoprotein</keyword>
<dbReference type="SUPFAM" id="SSF57716">
    <property type="entry name" value="Glucocorticoid receptor-like (DNA-binding domain)"/>
    <property type="match status" value="1"/>
</dbReference>
<dbReference type="SUPFAM" id="SSF48508">
    <property type="entry name" value="Nuclear receptor ligand-binding domain"/>
    <property type="match status" value="1"/>
</dbReference>
<evidence type="ECO:0000259" key="20">
    <source>
        <dbReference type="PROSITE" id="PS51030"/>
    </source>
</evidence>
<dbReference type="InterPro" id="IPR050234">
    <property type="entry name" value="Nuclear_hormone_rcpt_NR1"/>
</dbReference>
<evidence type="ECO:0000256" key="5">
    <source>
        <dbReference type="ARBA" id="ARBA00022723"/>
    </source>
</evidence>
<dbReference type="Gene3D" id="3.30.50.10">
    <property type="entry name" value="Erythroid Transcription Factor GATA-1, subunit A"/>
    <property type="match status" value="1"/>
</dbReference>
<evidence type="ECO:0000256" key="3">
    <source>
        <dbReference type="ARBA" id="ARBA00022490"/>
    </source>
</evidence>
<dbReference type="InterPro" id="IPR013088">
    <property type="entry name" value="Znf_NHR/GATA"/>
</dbReference>
<feature type="domain" description="NR LBD" evidence="21">
    <location>
        <begin position="180"/>
        <end position="423"/>
    </location>
</feature>
<keyword evidence="3" id="KW-0963">Cytoplasm</keyword>
<dbReference type="PRINTS" id="PR00047">
    <property type="entry name" value="STROIDFINGER"/>
</dbReference>
<comment type="similarity">
    <text evidence="2 18">Belongs to the nuclear hormone receptor family.</text>
</comment>
<proteinExistence type="inferred from homology"/>
<dbReference type="Proteomes" id="UP000515159">
    <property type="component" value="Chromosome 16"/>
</dbReference>
<dbReference type="InParanoid" id="A0A6P8NXH4"/>
<dbReference type="AlphaFoldDB" id="A0A6P8NXH4"/>
<evidence type="ECO:0000256" key="16">
    <source>
        <dbReference type="ARBA" id="ARBA00040912"/>
    </source>
</evidence>
<evidence type="ECO:0000256" key="6">
    <source>
        <dbReference type="ARBA" id="ARBA00022771"/>
    </source>
</evidence>
<reference evidence="23" key="1">
    <citation type="submission" date="2025-08" db="UniProtKB">
        <authorList>
            <consortium name="RefSeq"/>
        </authorList>
    </citation>
    <scope>IDENTIFICATION</scope>
</reference>
<dbReference type="InterPro" id="IPR001723">
    <property type="entry name" value="Nuclear_hrmn_rcpt"/>
</dbReference>
<dbReference type="InterPro" id="IPR000536">
    <property type="entry name" value="Nucl_hrmn_rcpt_lig-bd"/>
</dbReference>
<keyword evidence="7 18" id="KW-0862">Zinc</keyword>
<dbReference type="InterPro" id="IPR001628">
    <property type="entry name" value="Znf_hrmn_rcpt"/>
</dbReference>
<evidence type="ECO:0000256" key="9">
    <source>
        <dbReference type="ARBA" id="ARBA00023125"/>
    </source>
</evidence>
<dbReference type="PROSITE" id="PS51843">
    <property type="entry name" value="NR_LBD"/>
    <property type="match status" value="1"/>
</dbReference>
<keyword evidence="14 18" id="KW-0539">Nucleus</keyword>
<dbReference type="KEGG" id="gsh:117350752"/>
<evidence type="ECO:0000256" key="8">
    <source>
        <dbReference type="ARBA" id="ARBA00023015"/>
    </source>
</evidence>
<evidence type="ECO:0000256" key="1">
    <source>
        <dbReference type="ARBA" id="ARBA00004245"/>
    </source>
</evidence>
<feature type="domain" description="Nuclear receptor" evidence="20">
    <location>
        <begin position="44"/>
        <end position="119"/>
    </location>
</feature>
<dbReference type="GeneID" id="117350752"/>
<dbReference type="PROSITE" id="PS00031">
    <property type="entry name" value="NUCLEAR_REC_DBD_1"/>
    <property type="match status" value="1"/>
</dbReference>
<evidence type="ECO:0000256" key="11">
    <source>
        <dbReference type="ARBA" id="ARBA00023163"/>
    </source>
</evidence>
<evidence type="ECO:0000313" key="23">
    <source>
        <dbReference type="RefSeq" id="XP_033781192.1"/>
    </source>
</evidence>